<feature type="region of interest" description="Disordered" evidence="7">
    <location>
        <begin position="132"/>
        <end position="155"/>
    </location>
</feature>
<evidence type="ECO:0000256" key="5">
    <source>
        <dbReference type="ARBA" id="ARBA00023163"/>
    </source>
</evidence>
<dbReference type="Pfam" id="PF00847">
    <property type="entry name" value="AP2"/>
    <property type="match status" value="1"/>
</dbReference>
<feature type="compositionally biased region" description="Basic and acidic residues" evidence="7">
    <location>
        <begin position="132"/>
        <end position="147"/>
    </location>
</feature>
<dbReference type="OrthoDB" id="1930411at2759"/>
<dbReference type="InterPro" id="IPR036955">
    <property type="entry name" value="AP2/ERF_dom_sf"/>
</dbReference>
<dbReference type="GO" id="GO:0009873">
    <property type="term" value="P:ethylene-activated signaling pathway"/>
    <property type="evidence" value="ECO:0007669"/>
    <property type="project" value="InterPro"/>
</dbReference>
<comment type="caution">
    <text evidence="9">The sequence shown here is derived from an EMBL/GenBank/DDBJ whole genome shotgun (WGS) entry which is preliminary data.</text>
</comment>
<dbReference type="EMBL" id="AUSU01003289">
    <property type="protein sequence ID" value="EPS67112.1"/>
    <property type="molecule type" value="Genomic_DNA"/>
</dbReference>
<keyword evidence="6" id="KW-0539">Nucleus</keyword>
<evidence type="ECO:0000256" key="6">
    <source>
        <dbReference type="ARBA" id="ARBA00023242"/>
    </source>
</evidence>
<keyword evidence="5" id="KW-0804">Transcription</keyword>
<dbReference type="InterPro" id="IPR016177">
    <property type="entry name" value="DNA-bd_dom_sf"/>
</dbReference>
<evidence type="ECO:0000256" key="3">
    <source>
        <dbReference type="ARBA" id="ARBA00023015"/>
    </source>
</evidence>
<feature type="non-terminal residue" evidence="9">
    <location>
        <position position="209"/>
    </location>
</feature>
<dbReference type="PANTHER" id="PTHR31190">
    <property type="entry name" value="DNA-BINDING DOMAIN"/>
    <property type="match status" value="1"/>
</dbReference>
<evidence type="ECO:0000256" key="7">
    <source>
        <dbReference type="SAM" id="MobiDB-lite"/>
    </source>
</evidence>
<evidence type="ECO:0000313" key="9">
    <source>
        <dbReference type="EMBL" id="EPS67112.1"/>
    </source>
</evidence>
<evidence type="ECO:0000256" key="4">
    <source>
        <dbReference type="ARBA" id="ARBA00023125"/>
    </source>
</evidence>
<dbReference type="InterPro" id="IPR001471">
    <property type="entry name" value="AP2/ERF_dom"/>
</dbReference>
<dbReference type="InterPro" id="IPR044808">
    <property type="entry name" value="ERF_plant"/>
</dbReference>
<dbReference type="GO" id="GO:0006952">
    <property type="term" value="P:defense response"/>
    <property type="evidence" value="ECO:0007669"/>
    <property type="project" value="UniProtKB-KW"/>
</dbReference>
<dbReference type="Gene3D" id="3.30.730.10">
    <property type="entry name" value="AP2/ERF domain"/>
    <property type="match status" value="1"/>
</dbReference>
<dbReference type="Proteomes" id="UP000015453">
    <property type="component" value="Unassembled WGS sequence"/>
</dbReference>
<evidence type="ECO:0000256" key="1">
    <source>
        <dbReference type="ARBA" id="ARBA00004123"/>
    </source>
</evidence>
<keyword evidence="2" id="KW-0611">Plant defense</keyword>
<comment type="subcellular location">
    <subcellularLocation>
        <location evidence="1">Nucleus</location>
    </subcellularLocation>
</comment>
<feature type="domain" description="AP2/ERF" evidence="8">
    <location>
        <begin position="54"/>
        <end position="111"/>
    </location>
</feature>
<dbReference type="PRINTS" id="PR00367">
    <property type="entry name" value="ETHRSPELEMNT"/>
</dbReference>
<protein>
    <submittedName>
        <fullName evidence="9">Ethylene response factor 2</fullName>
    </submittedName>
</protein>
<name>S8E486_9LAMI</name>
<sequence length="209" mass="23404">MCGGAILAGLIPRRGVPPEFWPDAAAQSVTAFPHKRPLPSSTVEKPKKKQRKSVYRGIRRRPWGKWAAEIRDPRKGVRVWLGTYDTAEEAARAYDSAARKIRGTKAKLNFPDLEHDALNYIDFGYSDGVKSEQFDSSDDNRGGKTIDQKVQNESAPAVENELQKLSKDLMAYENFMDFFQIPYLDGVSDAAPSTNPPPASAELWNFEDL</sequence>
<dbReference type="CDD" id="cd00018">
    <property type="entry name" value="AP2"/>
    <property type="match status" value="1"/>
</dbReference>
<organism evidence="9 10">
    <name type="scientific">Genlisea aurea</name>
    <dbReference type="NCBI Taxonomy" id="192259"/>
    <lineage>
        <taxon>Eukaryota</taxon>
        <taxon>Viridiplantae</taxon>
        <taxon>Streptophyta</taxon>
        <taxon>Embryophyta</taxon>
        <taxon>Tracheophyta</taxon>
        <taxon>Spermatophyta</taxon>
        <taxon>Magnoliopsida</taxon>
        <taxon>eudicotyledons</taxon>
        <taxon>Gunneridae</taxon>
        <taxon>Pentapetalae</taxon>
        <taxon>asterids</taxon>
        <taxon>lamiids</taxon>
        <taxon>Lamiales</taxon>
        <taxon>Lentibulariaceae</taxon>
        <taxon>Genlisea</taxon>
    </lineage>
</organism>
<dbReference type="SMART" id="SM00380">
    <property type="entry name" value="AP2"/>
    <property type="match status" value="1"/>
</dbReference>
<dbReference type="PROSITE" id="PS51032">
    <property type="entry name" value="AP2_ERF"/>
    <property type="match status" value="1"/>
</dbReference>
<evidence type="ECO:0000259" key="8">
    <source>
        <dbReference type="PROSITE" id="PS51032"/>
    </source>
</evidence>
<evidence type="ECO:0000256" key="2">
    <source>
        <dbReference type="ARBA" id="ARBA00022821"/>
    </source>
</evidence>
<dbReference type="SUPFAM" id="SSF54171">
    <property type="entry name" value="DNA-binding domain"/>
    <property type="match status" value="1"/>
</dbReference>
<reference evidence="9 10" key="1">
    <citation type="journal article" date="2013" name="BMC Genomics">
        <title>The miniature genome of a carnivorous plant Genlisea aurea contains a low number of genes and short non-coding sequences.</title>
        <authorList>
            <person name="Leushkin E.V."/>
            <person name="Sutormin R.A."/>
            <person name="Nabieva E.R."/>
            <person name="Penin A.A."/>
            <person name="Kondrashov A.S."/>
            <person name="Logacheva M.D."/>
        </authorList>
    </citation>
    <scope>NUCLEOTIDE SEQUENCE [LARGE SCALE GENOMIC DNA]</scope>
</reference>
<dbReference type="GO" id="GO:0003677">
    <property type="term" value="F:DNA binding"/>
    <property type="evidence" value="ECO:0007669"/>
    <property type="project" value="UniProtKB-KW"/>
</dbReference>
<proteinExistence type="predicted"/>
<keyword evidence="3" id="KW-0805">Transcription regulation</keyword>
<evidence type="ECO:0000313" key="10">
    <source>
        <dbReference type="Proteomes" id="UP000015453"/>
    </source>
</evidence>
<dbReference type="GO" id="GO:0003700">
    <property type="term" value="F:DNA-binding transcription factor activity"/>
    <property type="evidence" value="ECO:0007669"/>
    <property type="project" value="InterPro"/>
</dbReference>
<dbReference type="PANTHER" id="PTHR31190:SF376">
    <property type="entry name" value="EREB-LIKE PROTEIN"/>
    <property type="match status" value="1"/>
</dbReference>
<keyword evidence="4" id="KW-0238">DNA-binding</keyword>
<dbReference type="FunFam" id="3.30.730.10:FF:000001">
    <property type="entry name" value="Ethylene-responsive transcription factor 2"/>
    <property type="match status" value="1"/>
</dbReference>
<feature type="region of interest" description="Disordered" evidence="7">
    <location>
        <begin position="31"/>
        <end position="53"/>
    </location>
</feature>
<accession>S8E486</accession>
<gene>
    <name evidence="9" type="ORF">M569_07665</name>
</gene>
<dbReference type="AlphaFoldDB" id="S8E486"/>
<keyword evidence="10" id="KW-1185">Reference proteome</keyword>
<dbReference type="GO" id="GO:0005634">
    <property type="term" value="C:nucleus"/>
    <property type="evidence" value="ECO:0007669"/>
    <property type="project" value="UniProtKB-SubCell"/>
</dbReference>